<feature type="domain" description="Antitoxin SocA-like Panacea" evidence="1">
    <location>
        <begin position="31"/>
        <end position="146"/>
    </location>
</feature>
<evidence type="ECO:0000313" key="7">
    <source>
        <dbReference type="Proteomes" id="UP000264693"/>
    </source>
</evidence>
<organism evidence="4 6">
    <name type="scientific">Malaciobacter marinus</name>
    <dbReference type="NCBI Taxonomy" id="505249"/>
    <lineage>
        <taxon>Bacteria</taxon>
        <taxon>Pseudomonadati</taxon>
        <taxon>Campylobacterota</taxon>
        <taxon>Epsilonproteobacteria</taxon>
        <taxon>Campylobacterales</taxon>
        <taxon>Arcobacteraceae</taxon>
        <taxon>Malaciobacter</taxon>
    </lineage>
</organism>
<protein>
    <submittedName>
        <fullName evidence="3">DUF4065 domain-containing protein</fullName>
    </submittedName>
    <submittedName>
        <fullName evidence="4">Uncharacterized protein DUF4065</fullName>
    </submittedName>
</protein>
<evidence type="ECO:0000313" key="4">
    <source>
        <dbReference type="EMBL" id="PPK59865.1"/>
    </source>
</evidence>
<dbReference type="EMBL" id="NXAO01000018">
    <property type="protein sequence ID" value="PHO15866.1"/>
    <property type="molecule type" value="Genomic_DNA"/>
</dbReference>
<reference evidence="2 7" key="4">
    <citation type="submission" date="2018-08" db="EMBL/GenBank/DDBJ databases">
        <title>Complete genome of the Arcobacter marinus type strain JCM 15502.</title>
        <authorList>
            <person name="Miller W.G."/>
            <person name="Yee E."/>
            <person name="Huynh S."/>
            <person name="Parker C.T."/>
        </authorList>
    </citation>
    <scope>NUCLEOTIDE SEQUENCE [LARGE SCALE GENOMIC DNA]</scope>
    <source>
        <strain evidence="2 7">JCM 15502</strain>
    </source>
</reference>
<reference evidence="3" key="2">
    <citation type="submission" date="2017-09" db="EMBL/GenBank/DDBJ databases">
        <authorList>
            <person name="Perez-Cataluna A."/>
            <person name="Figueras M.J."/>
            <person name="Salas-Masso N."/>
        </authorList>
    </citation>
    <scope>NUCLEOTIDE SEQUENCE</scope>
    <source>
        <strain evidence="3">CECT 7727</strain>
    </source>
</reference>
<dbReference type="Proteomes" id="UP000224740">
    <property type="component" value="Unassembled WGS sequence"/>
</dbReference>
<dbReference type="EMBL" id="PTIW01000030">
    <property type="protein sequence ID" value="PPK59865.1"/>
    <property type="molecule type" value="Genomic_DNA"/>
</dbReference>
<evidence type="ECO:0000313" key="2">
    <source>
        <dbReference type="EMBL" id="AXX86910.1"/>
    </source>
</evidence>
<name>A0A1T5A2L2_9BACT</name>
<dbReference type="Pfam" id="PF13274">
    <property type="entry name" value="SocA_Panacea"/>
    <property type="match status" value="1"/>
</dbReference>
<evidence type="ECO:0000313" key="3">
    <source>
        <dbReference type="EMBL" id="PHO15866.1"/>
    </source>
</evidence>
<keyword evidence="5" id="KW-1185">Reference proteome</keyword>
<dbReference type="EMBL" id="CP032101">
    <property type="protein sequence ID" value="AXX86910.1"/>
    <property type="molecule type" value="Genomic_DNA"/>
</dbReference>
<dbReference type="InterPro" id="IPR025272">
    <property type="entry name" value="SocA_Panacea"/>
</dbReference>
<sequence>MGFDITKIANFILYMLEKDAQFINQKKVSTLLFLVDYENLQKNGEKIFADDYIKEKRAPTPKIMQEIFTIIENNEDLDEEDEMLFLIRELLEYIDIETISKKTHTELRFIKVEEEFDSSLFEKEELDTIRKIVKKYKDTSPRNIANDTFQIELVRTTPQGEAII</sequence>
<reference evidence="5" key="1">
    <citation type="submission" date="2017-09" db="EMBL/GenBank/DDBJ databases">
        <title>Arcobacter canalis sp. nov., a new species isolated from a water canal contaminated with urban sewage.</title>
        <authorList>
            <person name="Perez-Cataluna A."/>
            <person name="Salas-Masso N."/>
            <person name="Figueras M.J."/>
        </authorList>
    </citation>
    <scope>NUCLEOTIDE SEQUENCE [LARGE SCALE GENOMIC DNA]</scope>
    <source>
        <strain evidence="5">CECT 7727</strain>
    </source>
</reference>
<accession>A0A1T5A2L2</accession>
<proteinExistence type="predicted"/>
<dbReference type="AlphaFoldDB" id="A0A1T5A2L2"/>
<dbReference type="STRING" id="505249.SAMN06295997_103141"/>
<reference evidence="4 6" key="3">
    <citation type="submission" date="2018-02" db="EMBL/GenBank/DDBJ databases">
        <title>Subsurface microbial communities from deep shales in Ohio and West Virginia, USA.</title>
        <authorList>
            <person name="Wrighton K."/>
        </authorList>
    </citation>
    <scope>NUCLEOTIDE SEQUENCE [LARGE SCALE GENOMIC DNA]</scope>
    <source>
        <strain evidence="4 6">MARC-MIP3H16</strain>
    </source>
</reference>
<dbReference type="KEGG" id="amar:AMRN_1163"/>
<gene>
    <name evidence="2" type="ORF">AMRN_1163</name>
    <name evidence="4" type="ORF">B0F89_13021</name>
    <name evidence="3" type="ORF">CPH92_04650</name>
</gene>
<dbReference type="Proteomes" id="UP000264693">
    <property type="component" value="Chromosome"/>
</dbReference>
<evidence type="ECO:0000313" key="5">
    <source>
        <dbReference type="Proteomes" id="UP000224740"/>
    </source>
</evidence>
<dbReference type="Proteomes" id="UP000239861">
    <property type="component" value="Unassembled WGS sequence"/>
</dbReference>
<evidence type="ECO:0000313" key="6">
    <source>
        <dbReference type="Proteomes" id="UP000239861"/>
    </source>
</evidence>
<dbReference type="RefSeq" id="WP_079577272.1">
    <property type="nucleotide sequence ID" value="NZ_CP032101.1"/>
</dbReference>
<evidence type="ECO:0000259" key="1">
    <source>
        <dbReference type="Pfam" id="PF13274"/>
    </source>
</evidence>